<dbReference type="PANTHER" id="PTHR35850">
    <property type="entry name" value="CYTOPLASMIC PROTEIN-RELATED"/>
    <property type="match status" value="1"/>
</dbReference>
<accession>A0ABT0PIL6</accession>
<dbReference type="PANTHER" id="PTHR35850:SF1">
    <property type="entry name" value="TYPE VI SECRETION SYSTEM SHEATH PROTEIN TSSB1"/>
    <property type="match status" value="1"/>
</dbReference>
<dbReference type="RefSeq" id="WP_249700444.1">
    <property type="nucleotide sequence ID" value="NZ_JAMFLX010000020.1"/>
</dbReference>
<proteinExistence type="predicted"/>
<evidence type="ECO:0000313" key="2">
    <source>
        <dbReference type="Proteomes" id="UP001203338"/>
    </source>
</evidence>
<protein>
    <submittedName>
        <fullName evidence="1">Type VI secretion system contractile sheath small subunit</fullName>
    </submittedName>
</protein>
<reference evidence="1 2" key="1">
    <citation type="submission" date="2022-05" db="EMBL/GenBank/DDBJ databases">
        <authorList>
            <person name="Park J.-S."/>
        </authorList>
    </citation>
    <scope>NUCLEOTIDE SEQUENCE [LARGE SCALE GENOMIC DNA]</scope>
    <source>
        <strain evidence="1 2">2012CJ34-2</strain>
    </source>
</reference>
<dbReference type="InterPro" id="IPR008312">
    <property type="entry name" value="T6SS_TssB1"/>
</dbReference>
<organism evidence="1 2">
    <name type="scientific">Parendozoicomonas callyspongiae</name>
    <dbReference type="NCBI Taxonomy" id="2942213"/>
    <lineage>
        <taxon>Bacteria</taxon>
        <taxon>Pseudomonadati</taxon>
        <taxon>Pseudomonadota</taxon>
        <taxon>Gammaproteobacteria</taxon>
        <taxon>Oceanospirillales</taxon>
        <taxon>Endozoicomonadaceae</taxon>
        <taxon>Parendozoicomonas</taxon>
    </lineage>
</organism>
<dbReference type="PIRSF" id="PIRSF028301">
    <property type="entry name" value="UCP028301"/>
    <property type="match status" value="1"/>
</dbReference>
<name>A0ABT0PIL6_9GAMM</name>
<dbReference type="EMBL" id="JAMFLX010000020">
    <property type="protein sequence ID" value="MCL6271101.1"/>
    <property type="molecule type" value="Genomic_DNA"/>
</dbReference>
<keyword evidence="2" id="KW-1185">Reference proteome</keyword>
<comment type="caution">
    <text evidence="1">The sequence shown here is derived from an EMBL/GenBank/DDBJ whole genome shotgun (WGS) entry which is preliminary data.</text>
</comment>
<dbReference type="NCBIfam" id="TIGR03358">
    <property type="entry name" value="VI_chp_5"/>
    <property type="match status" value="1"/>
</dbReference>
<gene>
    <name evidence="1" type="primary">tssB</name>
    <name evidence="1" type="ORF">M3P05_14340</name>
</gene>
<dbReference type="Pfam" id="PF05591">
    <property type="entry name" value="T6SS_VipA"/>
    <property type="match status" value="1"/>
</dbReference>
<sequence length="173" mass="19648">MAVSSQHKRVRKNRVSITYDVETNGALETKELPFVVGVIGDFAGSKPEDQRQPLEDREFTQIDKDNFNEVMGRIGPELSVKVDNKLAKEGEQSDLQVDLKFNTMKDFEPEQIVQQVDPLRKLLDTRNQLKVLLSKADRSRDLEKLLQDILQNNDALGDLSKELGIEVPEKEGD</sequence>
<dbReference type="Proteomes" id="UP001203338">
    <property type="component" value="Unassembled WGS sequence"/>
</dbReference>
<evidence type="ECO:0000313" key="1">
    <source>
        <dbReference type="EMBL" id="MCL6271101.1"/>
    </source>
</evidence>